<evidence type="ECO:0000313" key="2">
    <source>
        <dbReference type="EMBL" id="HEE18505.1"/>
    </source>
</evidence>
<dbReference type="Gene3D" id="3.40.630.30">
    <property type="match status" value="1"/>
</dbReference>
<dbReference type="SUPFAM" id="SSF55729">
    <property type="entry name" value="Acyl-CoA N-acyltransferases (Nat)"/>
    <property type="match status" value="1"/>
</dbReference>
<dbReference type="InterPro" id="IPR016181">
    <property type="entry name" value="Acyl_CoA_acyltransferase"/>
</dbReference>
<dbReference type="AlphaFoldDB" id="A0A7C3ES53"/>
<dbReference type="EMBL" id="DSLG01000004">
    <property type="protein sequence ID" value="HEA87083.1"/>
    <property type="molecule type" value="Genomic_DNA"/>
</dbReference>
<name>A0A7C3ES53_UNCW3</name>
<evidence type="ECO:0000313" key="1">
    <source>
        <dbReference type="EMBL" id="HEA87083.1"/>
    </source>
</evidence>
<reference evidence="3" key="1">
    <citation type="journal article" date="2020" name="mSystems">
        <title>Genome- and Community-Level Interaction Insights into Carbon Utilization and Element Cycling Functions of Hydrothermarchaeota in Hydrothermal Sediment.</title>
        <authorList>
            <person name="Zhou Z."/>
            <person name="Liu Y."/>
            <person name="Xu W."/>
            <person name="Pan J."/>
            <person name="Luo Z.H."/>
            <person name="Li M."/>
        </authorList>
    </citation>
    <scope>NUCLEOTIDE SEQUENCE [LARGE SCALE GENOMIC DNA]</scope>
    <source>
        <strain evidence="2">SpSt-236</strain>
        <strain evidence="1">SpSt-265</strain>
        <strain evidence="3">SpSt-465</strain>
    </source>
</reference>
<accession>A0A7C3ES53</accession>
<protein>
    <submittedName>
        <fullName evidence="3">Uncharacterized protein</fullName>
    </submittedName>
</protein>
<organism evidence="3">
    <name type="scientific">candidate division WOR-3 bacterium</name>
    <dbReference type="NCBI Taxonomy" id="2052148"/>
    <lineage>
        <taxon>Bacteria</taxon>
        <taxon>Bacteria division WOR-3</taxon>
    </lineage>
</organism>
<dbReference type="EMBL" id="DSKA01000219">
    <property type="protein sequence ID" value="HEE18505.1"/>
    <property type="molecule type" value="Genomic_DNA"/>
</dbReference>
<comment type="caution">
    <text evidence="3">The sequence shown here is derived from an EMBL/GenBank/DDBJ whole genome shotgun (WGS) entry which is preliminary data.</text>
</comment>
<dbReference type="EMBL" id="DSTU01000005">
    <property type="protein sequence ID" value="HFJ53834.1"/>
    <property type="molecule type" value="Genomic_DNA"/>
</dbReference>
<proteinExistence type="predicted"/>
<evidence type="ECO:0000313" key="3">
    <source>
        <dbReference type="EMBL" id="HFJ53834.1"/>
    </source>
</evidence>
<sequence length="269" mass="29508">MPGTVGQTLDRFFSAYLECDLTRVTPGRVLIIPSNRREIPELHYENPFALWLVATGNRCIISVQPALETPLKKLIARMPLPIFHLPEGRRMILETVARALNLPGRVSAFSGPILFATRGTFRPVELHPCRQITTADIPVLQTAGLYDTCLDRSIAEGTCYAAFDGPDPVSLAGTREVPHLQDRIAEMYVPGTIPAKRREGYGKTCLSSATRAVIQSGRIPLYLTSDLNPGSIATARAVGYQPYGRQFRVEIATAEPPPSTTPLPQSPIF</sequence>
<gene>
    <name evidence="2" type="ORF">ENP62_03010</name>
    <name evidence="1" type="ORF">ENP94_03625</name>
    <name evidence="3" type="ORF">ENS16_04005</name>
</gene>